<dbReference type="InterPro" id="IPR036412">
    <property type="entry name" value="HAD-like_sf"/>
</dbReference>
<proteinExistence type="predicted"/>
<keyword evidence="1" id="KW-0808">Transferase</keyword>
<dbReference type="EMBL" id="LTAN01000002">
    <property type="protein sequence ID" value="OBR14818.1"/>
    <property type="molecule type" value="Genomic_DNA"/>
</dbReference>
<dbReference type="SUPFAM" id="SSF52540">
    <property type="entry name" value="P-loop containing nucleoside triphosphate hydrolases"/>
    <property type="match status" value="1"/>
</dbReference>
<comment type="caution">
    <text evidence="1">The sequence shown here is derived from an EMBL/GenBank/DDBJ whole genome shotgun (WGS) entry which is preliminary data.</text>
</comment>
<dbReference type="KEGG" id="chig:CH63R_03544"/>
<evidence type="ECO:0000313" key="2">
    <source>
        <dbReference type="Proteomes" id="UP000092177"/>
    </source>
</evidence>
<dbReference type="GeneID" id="28862626"/>
<dbReference type="InterPro" id="IPR013954">
    <property type="entry name" value="PNK3P"/>
</dbReference>
<keyword evidence="1" id="KW-0418">Kinase</keyword>
<dbReference type="RefSeq" id="XP_018163335.1">
    <property type="nucleotide sequence ID" value="XM_018298519.1"/>
</dbReference>
<dbReference type="Pfam" id="PF08645">
    <property type="entry name" value="PNK3P"/>
    <property type="match status" value="1"/>
</dbReference>
<dbReference type="Gene3D" id="3.40.50.300">
    <property type="entry name" value="P-loop containing nucleotide triphosphate hydrolases"/>
    <property type="match status" value="1"/>
</dbReference>
<dbReference type="PANTHER" id="PTHR12083">
    <property type="entry name" value="BIFUNCTIONAL POLYNUCLEOTIDE PHOSPHATASE/KINASE"/>
    <property type="match status" value="1"/>
</dbReference>
<name>A0A1B7YSE9_COLHI</name>
<dbReference type="VEuPathDB" id="FungiDB:CH63R_03544"/>
<dbReference type="GO" id="GO:0006281">
    <property type="term" value="P:DNA repair"/>
    <property type="evidence" value="ECO:0007669"/>
    <property type="project" value="TreeGrafter"/>
</dbReference>
<dbReference type="SUPFAM" id="SSF56784">
    <property type="entry name" value="HAD-like"/>
    <property type="match status" value="1"/>
</dbReference>
<sequence>MLISKSGTLHGKESAATDWQWLVTIVSNPGRLTEFDGRESPEAGPFKRNMEFVMLALRIPVTLFVACANDMHRKPRPWLWSIVPELTGNEDCAIDVAQSLVVGDAAGRSADFSDSDAHWAMIVGIKVHTPEVSFEGETPEPLGYKFYPEWHLTGTERQRGGQVKMVQSLSKSMIVLVGLPGAGKSTFYRGVLQDYGFTHDHTALSKLSSLRSTR</sequence>
<keyword evidence="2" id="KW-1185">Reference proteome</keyword>
<dbReference type="Gene3D" id="3.40.50.1000">
    <property type="entry name" value="HAD superfamily/HAD-like"/>
    <property type="match status" value="1"/>
</dbReference>
<dbReference type="Proteomes" id="UP000092177">
    <property type="component" value="Chromosome 2"/>
</dbReference>
<dbReference type="GO" id="GO:0046403">
    <property type="term" value="F:polynucleotide 3'-phosphatase activity"/>
    <property type="evidence" value="ECO:0007669"/>
    <property type="project" value="TreeGrafter"/>
</dbReference>
<gene>
    <name evidence="1" type="ORF">CH63R_03544</name>
</gene>
<dbReference type="AlphaFoldDB" id="A0A1B7YSE9"/>
<accession>A0A1B7YSE9</accession>
<dbReference type="GO" id="GO:0003690">
    <property type="term" value="F:double-stranded DNA binding"/>
    <property type="evidence" value="ECO:0007669"/>
    <property type="project" value="TreeGrafter"/>
</dbReference>
<protein>
    <submittedName>
        <fullName evidence="1">DNA kinase phosphatase pnk1</fullName>
    </submittedName>
</protein>
<dbReference type="InterPro" id="IPR027417">
    <property type="entry name" value="P-loop_NTPase"/>
</dbReference>
<dbReference type="InterPro" id="IPR023214">
    <property type="entry name" value="HAD_sf"/>
</dbReference>
<dbReference type="PANTHER" id="PTHR12083:SF9">
    <property type="entry name" value="BIFUNCTIONAL POLYNUCLEOTIDE PHOSPHATASE_KINASE"/>
    <property type="match status" value="1"/>
</dbReference>
<evidence type="ECO:0000313" key="1">
    <source>
        <dbReference type="EMBL" id="OBR14818.1"/>
    </source>
</evidence>
<reference evidence="2" key="1">
    <citation type="journal article" date="2017" name="BMC Genomics">
        <title>Gapless genome assembly of Colletotrichum higginsianum reveals chromosome structure and association of transposable elements with secondary metabolite gene clusters.</title>
        <authorList>
            <person name="Dallery J.-F."/>
            <person name="Lapalu N."/>
            <person name="Zampounis A."/>
            <person name="Pigne S."/>
            <person name="Luyten I."/>
            <person name="Amselem J."/>
            <person name="Wittenberg A.H.J."/>
            <person name="Zhou S."/>
            <person name="de Queiroz M.V."/>
            <person name="Robin G.P."/>
            <person name="Auger A."/>
            <person name="Hainaut M."/>
            <person name="Henrissat B."/>
            <person name="Kim K.-T."/>
            <person name="Lee Y.-H."/>
            <person name="Lespinet O."/>
            <person name="Schwartz D.C."/>
            <person name="Thon M.R."/>
            <person name="O'Connell R.J."/>
        </authorList>
    </citation>
    <scope>NUCLEOTIDE SEQUENCE [LARGE SCALE GENOMIC DNA]</scope>
    <source>
        <strain evidence="2">IMI 349063</strain>
    </source>
</reference>
<organism evidence="1 2">
    <name type="scientific">Colletotrichum higginsianum (strain IMI 349063)</name>
    <name type="common">Crucifer anthracnose fungus</name>
    <dbReference type="NCBI Taxonomy" id="759273"/>
    <lineage>
        <taxon>Eukaryota</taxon>
        <taxon>Fungi</taxon>
        <taxon>Dikarya</taxon>
        <taxon>Ascomycota</taxon>
        <taxon>Pezizomycotina</taxon>
        <taxon>Sordariomycetes</taxon>
        <taxon>Hypocreomycetidae</taxon>
        <taxon>Glomerellales</taxon>
        <taxon>Glomerellaceae</taxon>
        <taxon>Colletotrichum</taxon>
        <taxon>Colletotrichum destructivum species complex</taxon>
    </lineage>
</organism>
<dbReference type="GO" id="GO:0046404">
    <property type="term" value="F:ATP-dependent polydeoxyribonucleotide 5'-hydroxyl-kinase activity"/>
    <property type="evidence" value="ECO:0007669"/>
    <property type="project" value="TreeGrafter"/>
</dbReference>